<dbReference type="Pfam" id="PF22130">
    <property type="entry name" value="Phage_gp38"/>
    <property type="match status" value="1"/>
</dbReference>
<dbReference type="Proteomes" id="UP000204630">
    <property type="component" value="Segment"/>
</dbReference>
<organism evidence="1 2">
    <name type="scientific">Lactococcus phage GE1</name>
    <dbReference type="NCBI Taxonomy" id="1698369"/>
    <lineage>
        <taxon>Viruses</taxon>
        <taxon>Duplodnaviria</taxon>
        <taxon>Heunggongvirae</taxon>
        <taxon>Uroviricota</taxon>
        <taxon>Caudoviricetes</taxon>
        <taxon>Chertseyvirus</taxon>
        <taxon>Chertseyvirus GE1</taxon>
    </lineage>
</organism>
<keyword evidence="2" id="KW-1185">Reference proteome</keyword>
<accession>A0A0N9BAV1</accession>
<dbReference type="GeneID" id="26797778"/>
<dbReference type="KEGG" id="vg:26797778"/>
<sequence>MQSTYNYEETLDYVDKLSLKGNYKEAEAVTDINYPLLFNPDENYNLKQLITTNKLKRGEL</sequence>
<dbReference type="InterPro" id="IPR054372">
    <property type="entry name" value="Gp38-like"/>
</dbReference>
<proteinExistence type="predicted"/>
<name>A0A0N9BAV1_9CAUD</name>
<protein>
    <submittedName>
        <fullName evidence="1">Uncharacterized protein</fullName>
    </submittedName>
</protein>
<dbReference type="RefSeq" id="YP_009226640.1">
    <property type="nucleotide sequence ID" value="NC_029118.1"/>
</dbReference>
<dbReference type="EMBL" id="KT339177">
    <property type="protein sequence ID" value="ALA06966.1"/>
    <property type="molecule type" value="Genomic_DNA"/>
</dbReference>
<evidence type="ECO:0000313" key="2">
    <source>
        <dbReference type="Proteomes" id="UP000204630"/>
    </source>
</evidence>
<evidence type="ECO:0000313" key="1">
    <source>
        <dbReference type="EMBL" id="ALA06966.1"/>
    </source>
</evidence>
<reference evidence="1 2" key="1">
    <citation type="journal article" date="2015" name="Appl. Environ. Microbiol.">
        <title>A virulent phage infecting Lactococcus garvieae, with homology to Lactococcus lactis phages.</title>
        <authorList>
            <person name="Eraclio G."/>
            <person name="Tremblay D.M."/>
            <person name="Lacelle-Cote A."/>
            <person name="Labrie S.J."/>
            <person name="Fortina M.G."/>
            <person name="Moineau S."/>
        </authorList>
    </citation>
    <scope>NUCLEOTIDE SEQUENCE [LARGE SCALE GENOMIC DNA]</scope>
</reference>